<protein>
    <submittedName>
        <fullName evidence="3">Uncharacterized protein</fullName>
    </submittedName>
</protein>
<feature type="region of interest" description="Disordered" evidence="2">
    <location>
        <begin position="310"/>
        <end position="342"/>
    </location>
</feature>
<dbReference type="OrthoDB" id="10553357at2759"/>
<keyword evidence="1" id="KW-0175">Coiled coil</keyword>
<feature type="compositionally biased region" description="Polar residues" evidence="2">
    <location>
        <begin position="333"/>
        <end position="342"/>
    </location>
</feature>
<name>A0A9W7FUJ5_9STRA</name>
<reference evidence="4" key="1">
    <citation type="journal article" date="2023" name="Commun. Biol.">
        <title>Genome analysis of Parmales, the sister group of diatoms, reveals the evolutionary specialization of diatoms from phago-mixotrophs to photoautotrophs.</title>
        <authorList>
            <person name="Ban H."/>
            <person name="Sato S."/>
            <person name="Yoshikawa S."/>
            <person name="Yamada K."/>
            <person name="Nakamura Y."/>
            <person name="Ichinomiya M."/>
            <person name="Sato N."/>
            <person name="Blanc-Mathieu R."/>
            <person name="Endo H."/>
            <person name="Kuwata A."/>
            <person name="Ogata H."/>
        </authorList>
    </citation>
    <scope>NUCLEOTIDE SEQUENCE [LARGE SCALE GENOMIC DNA]</scope>
    <source>
        <strain evidence="4">NIES 3700</strain>
    </source>
</reference>
<feature type="coiled-coil region" evidence="1">
    <location>
        <begin position="358"/>
        <end position="412"/>
    </location>
</feature>
<evidence type="ECO:0000313" key="4">
    <source>
        <dbReference type="Proteomes" id="UP001165122"/>
    </source>
</evidence>
<evidence type="ECO:0000256" key="1">
    <source>
        <dbReference type="SAM" id="Coils"/>
    </source>
</evidence>
<comment type="caution">
    <text evidence="3">The sequence shown here is derived from an EMBL/GenBank/DDBJ whole genome shotgun (WGS) entry which is preliminary data.</text>
</comment>
<gene>
    <name evidence="3" type="ORF">TrLO_g13441</name>
</gene>
<dbReference type="Proteomes" id="UP001165122">
    <property type="component" value="Unassembled WGS sequence"/>
</dbReference>
<dbReference type="AlphaFoldDB" id="A0A9W7FUJ5"/>
<accession>A0A9W7FUJ5</accession>
<organism evidence="3 4">
    <name type="scientific">Triparma laevis f. longispina</name>
    <dbReference type="NCBI Taxonomy" id="1714387"/>
    <lineage>
        <taxon>Eukaryota</taxon>
        <taxon>Sar</taxon>
        <taxon>Stramenopiles</taxon>
        <taxon>Ochrophyta</taxon>
        <taxon>Bolidophyceae</taxon>
        <taxon>Parmales</taxon>
        <taxon>Triparmaceae</taxon>
        <taxon>Triparma</taxon>
    </lineage>
</organism>
<dbReference type="EMBL" id="BRXW01000339">
    <property type="protein sequence ID" value="GMI18612.1"/>
    <property type="molecule type" value="Genomic_DNA"/>
</dbReference>
<evidence type="ECO:0000313" key="3">
    <source>
        <dbReference type="EMBL" id="GMI18612.1"/>
    </source>
</evidence>
<keyword evidence="4" id="KW-1185">Reference proteome</keyword>
<sequence>MWGNLTSIASQIEKNLNDSVTAEVVQLRSEGQSLMLKLTKLQTSYRSLASVNKKLKEDLEKNVDQCNDKDSLIENLKNDKSEDESNQKSNLLIIQQLREEVKSLKSKREIDGKTKVDELEAELRKKESDLTDLRSSYEVINTKLNTNNISQLATEKSLRDKFSKLETKLKSEYEGRRSQIQSEVKMEYKSKETELRSQLSTSSSLLTSRSDQISKLKTNVDRLQNALKQKDVLFEQIEKSMRDWGEKERKAKEELEMEKGEKSKIQTLLDKNIKSSNQVEFVFKKRLEEAASISQTLQTQNTNLQTQISSLQKQQTLKSSQKPKTTPVKNDHVNNANVDNLTSPVGGMVGGIMLRNEINEKNNEITFLKNRVEELEELSAKKETSEGLTQKLREKEIELEEVKGDLDDVKQCYGREVHRLTMILANEPESSTQDNKTPRKIVVEVPVVEEKSQDVNDFRLGMFVD</sequence>
<evidence type="ECO:0000256" key="2">
    <source>
        <dbReference type="SAM" id="MobiDB-lite"/>
    </source>
</evidence>
<proteinExistence type="predicted"/>
<feature type="compositionally biased region" description="Low complexity" evidence="2">
    <location>
        <begin position="310"/>
        <end position="326"/>
    </location>
</feature>